<sequence>MMGFSGINNPFCTSKIVDHPPYGARFAGLAADNTTLSIADVFDVGEGDTVADAWLTTVNLLDMLEHTHRIEGLYDFAQARDKIAKVYAVAEAHSMDSKNKCACGLSDAEHAILKRKVLTFFRLQVSNLKRFIV</sequence>
<dbReference type="AlphaFoldDB" id="A0A075MRE2"/>
<organism evidence="1 2">
    <name type="scientific">Candidatus Nitrososphaera evergladensis SR1</name>
    <dbReference type="NCBI Taxonomy" id="1459636"/>
    <lineage>
        <taxon>Archaea</taxon>
        <taxon>Nitrososphaerota</taxon>
        <taxon>Nitrososphaeria</taxon>
        <taxon>Nitrososphaerales</taxon>
        <taxon>Nitrososphaeraceae</taxon>
        <taxon>Nitrososphaera</taxon>
    </lineage>
</organism>
<dbReference type="STRING" id="1459636.NTE_01662"/>
<reference evidence="1 2" key="1">
    <citation type="journal article" date="2014" name="PLoS ONE">
        <title>Genome Sequence of Candidatus Nitrososphaera evergladensis from Group I.1b Enriched from Everglades Soil Reveals Novel Genomic Features of the Ammonia-Oxidizing Archaea.</title>
        <authorList>
            <person name="Zhalnina K.V."/>
            <person name="Dias R."/>
            <person name="Leonard M.T."/>
            <person name="Dorr de Quadros P."/>
            <person name="Camargo F.A."/>
            <person name="Drew J.C."/>
            <person name="Farmerie W.G."/>
            <person name="Daroub S.H."/>
            <person name="Triplett E.W."/>
        </authorList>
    </citation>
    <scope>NUCLEOTIDE SEQUENCE [LARGE SCALE GENOMIC DNA]</scope>
    <source>
        <strain evidence="1 2">SR1</strain>
    </source>
</reference>
<protein>
    <submittedName>
        <fullName evidence="1">Uncharacterized protein</fullName>
    </submittedName>
</protein>
<name>A0A075MRE2_9ARCH</name>
<keyword evidence="2" id="KW-1185">Reference proteome</keyword>
<dbReference type="KEGG" id="nev:NTE_01662"/>
<accession>A0A075MRE2</accession>
<proteinExistence type="predicted"/>
<evidence type="ECO:0000313" key="2">
    <source>
        <dbReference type="Proteomes" id="UP000028194"/>
    </source>
</evidence>
<dbReference type="Proteomes" id="UP000028194">
    <property type="component" value="Chromosome"/>
</dbReference>
<evidence type="ECO:0000313" key="1">
    <source>
        <dbReference type="EMBL" id="AIF83723.1"/>
    </source>
</evidence>
<gene>
    <name evidence="1" type="ORF">NTE_01662</name>
</gene>
<dbReference type="EMBL" id="CP007174">
    <property type="protein sequence ID" value="AIF83723.1"/>
    <property type="molecule type" value="Genomic_DNA"/>
</dbReference>
<dbReference type="HOGENOM" id="CLU_156998_0_0_2"/>